<name>A0ABR4AJ46_9LECA</name>
<accession>A0ABR4AJ46</accession>
<gene>
    <name evidence="1" type="ORF">N7G274_002493</name>
</gene>
<sequence length="122" mass="13295">MTLSQRVSIKLYHMYTLRYVYGVNTLNESSDFSTVTTSLSGAGAGGETVINRQIIYKGQSKNPDTPTTAVEVFDVRPAAGQELLAVSFSCDSRAADDSAQFYLYELDLITKTGCTGNMCCPR</sequence>
<comment type="caution">
    <text evidence="1">The sequence shown here is derived from an EMBL/GenBank/DDBJ whole genome shotgun (WGS) entry which is preliminary data.</text>
</comment>
<evidence type="ECO:0000313" key="1">
    <source>
        <dbReference type="EMBL" id="KAL2044719.1"/>
    </source>
</evidence>
<evidence type="ECO:0000313" key="2">
    <source>
        <dbReference type="Proteomes" id="UP001590950"/>
    </source>
</evidence>
<dbReference type="EMBL" id="JBEFKJ010000008">
    <property type="protein sequence ID" value="KAL2044719.1"/>
    <property type="molecule type" value="Genomic_DNA"/>
</dbReference>
<organism evidence="1 2">
    <name type="scientific">Stereocaulon virgatum</name>
    <dbReference type="NCBI Taxonomy" id="373712"/>
    <lineage>
        <taxon>Eukaryota</taxon>
        <taxon>Fungi</taxon>
        <taxon>Dikarya</taxon>
        <taxon>Ascomycota</taxon>
        <taxon>Pezizomycotina</taxon>
        <taxon>Lecanoromycetes</taxon>
        <taxon>OSLEUM clade</taxon>
        <taxon>Lecanoromycetidae</taxon>
        <taxon>Lecanorales</taxon>
        <taxon>Lecanorineae</taxon>
        <taxon>Stereocaulaceae</taxon>
        <taxon>Stereocaulon</taxon>
    </lineage>
</organism>
<proteinExistence type="predicted"/>
<dbReference type="Proteomes" id="UP001590950">
    <property type="component" value="Unassembled WGS sequence"/>
</dbReference>
<protein>
    <submittedName>
        <fullName evidence="1">Uncharacterized protein</fullName>
    </submittedName>
</protein>
<reference evidence="1 2" key="1">
    <citation type="submission" date="2024-09" db="EMBL/GenBank/DDBJ databases">
        <title>Rethinking Asexuality: The Enigmatic Case of Functional Sexual Genes in Lepraria (Stereocaulaceae).</title>
        <authorList>
            <person name="Doellman M."/>
            <person name="Sun Y."/>
            <person name="Barcenas-Pena A."/>
            <person name="Lumbsch H.T."/>
            <person name="Grewe F."/>
        </authorList>
    </citation>
    <scope>NUCLEOTIDE SEQUENCE [LARGE SCALE GENOMIC DNA]</scope>
    <source>
        <strain evidence="1 2">Mercado 3170</strain>
    </source>
</reference>
<keyword evidence="2" id="KW-1185">Reference proteome</keyword>